<comment type="caution">
    <text evidence="5">The sequence shown here is derived from an EMBL/GenBank/DDBJ whole genome shotgun (WGS) entry which is preliminary data.</text>
</comment>
<dbReference type="Gene3D" id="1.10.443.10">
    <property type="entry name" value="Intergrase catalytic core"/>
    <property type="match status" value="1"/>
</dbReference>
<dbReference type="PROSITE" id="PS51898">
    <property type="entry name" value="TYR_RECOMBINASE"/>
    <property type="match status" value="1"/>
</dbReference>
<dbReference type="EMBL" id="JABGBP010000408">
    <property type="protein sequence ID" value="NOL61030.1"/>
    <property type="molecule type" value="Genomic_DNA"/>
</dbReference>
<evidence type="ECO:0000313" key="5">
    <source>
        <dbReference type="EMBL" id="NOL61030.1"/>
    </source>
</evidence>
<dbReference type="CDD" id="cd00397">
    <property type="entry name" value="DNA_BRE_C"/>
    <property type="match status" value="1"/>
</dbReference>
<dbReference type="PANTHER" id="PTHR30349:SF41">
    <property type="entry name" value="INTEGRASE_RECOMBINASE PROTEIN MJ0367-RELATED"/>
    <property type="match status" value="1"/>
</dbReference>
<organism evidence="5 6">
    <name type="scientific">Ferroplasma acidiphilum</name>
    <dbReference type="NCBI Taxonomy" id="74969"/>
    <lineage>
        <taxon>Archaea</taxon>
        <taxon>Methanobacteriati</taxon>
        <taxon>Thermoplasmatota</taxon>
        <taxon>Thermoplasmata</taxon>
        <taxon>Thermoplasmatales</taxon>
        <taxon>Ferroplasmaceae</taxon>
        <taxon>Ferroplasma</taxon>
    </lineage>
</organism>
<dbReference type="GO" id="GO:0006310">
    <property type="term" value="P:DNA recombination"/>
    <property type="evidence" value="ECO:0007669"/>
    <property type="project" value="UniProtKB-KW"/>
</dbReference>
<dbReference type="AlphaFoldDB" id="A0A7K4FPS4"/>
<evidence type="ECO:0000256" key="3">
    <source>
        <dbReference type="ARBA" id="ARBA00023172"/>
    </source>
</evidence>
<evidence type="ECO:0000259" key="4">
    <source>
        <dbReference type="PROSITE" id="PS51898"/>
    </source>
</evidence>
<dbReference type="InterPro" id="IPR002104">
    <property type="entry name" value="Integrase_catalytic"/>
</dbReference>
<gene>
    <name evidence="5" type="ORF">HLB00_09380</name>
</gene>
<feature type="domain" description="Tyr recombinase" evidence="4">
    <location>
        <begin position="18"/>
        <end position="201"/>
    </location>
</feature>
<keyword evidence="2" id="KW-0238">DNA-binding</keyword>
<evidence type="ECO:0000313" key="6">
    <source>
        <dbReference type="Proteomes" id="UP000546917"/>
    </source>
</evidence>
<dbReference type="GO" id="GO:0015074">
    <property type="term" value="P:DNA integration"/>
    <property type="evidence" value="ECO:0007669"/>
    <property type="project" value="UniProtKB-KW"/>
</dbReference>
<sequence length="205" mass="23967">MNEIGLKNSIMKIKDESDLPPHITYNEYQSLINEIINNPYNHYLNKKIIPYLKARDVLLVKCMWELGGRISDILNMEAKDIDFINKMIILKVKKRNGFINRIPVSDDLLLEISNFMRQFNVSQGRFFKMDRQTAWKKVKGYGNKIGLNLHPHMFRHGLAIYLLLKGVQIQIIARRLGHKNAMTTLQYYVVITPEIERQALKGIIL</sequence>
<protein>
    <submittedName>
        <fullName evidence="5">Site-specific integrase</fullName>
    </submittedName>
</protein>
<dbReference type="Proteomes" id="UP000546917">
    <property type="component" value="Unassembled WGS sequence"/>
</dbReference>
<dbReference type="PANTHER" id="PTHR30349">
    <property type="entry name" value="PHAGE INTEGRASE-RELATED"/>
    <property type="match status" value="1"/>
</dbReference>
<accession>A0A7K4FPS4</accession>
<dbReference type="GO" id="GO:0003677">
    <property type="term" value="F:DNA binding"/>
    <property type="evidence" value="ECO:0007669"/>
    <property type="project" value="UniProtKB-KW"/>
</dbReference>
<proteinExistence type="predicted"/>
<dbReference type="InterPro" id="IPR050090">
    <property type="entry name" value="Tyrosine_recombinase_XerCD"/>
</dbReference>
<keyword evidence="3" id="KW-0233">DNA recombination</keyword>
<dbReference type="InterPro" id="IPR011010">
    <property type="entry name" value="DNA_brk_join_enz"/>
</dbReference>
<name>A0A7K4FPS4_9ARCH</name>
<evidence type="ECO:0000256" key="1">
    <source>
        <dbReference type="ARBA" id="ARBA00022908"/>
    </source>
</evidence>
<reference evidence="5 6" key="1">
    <citation type="submission" date="2020-05" db="EMBL/GenBank/DDBJ databases">
        <authorList>
            <person name="Zhang R."/>
        </authorList>
    </citation>
    <scope>NUCLEOTIDE SEQUENCE [LARGE SCALE GENOMIC DNA]</scope>
    <source>
        <strain evidence="5 6">DSM 28986</strain>
    </source>
</reference>
<dbReference type="RefSeq" id="WP_171482080.1">
    <property type="nucleotide sequence ID" value="NZ_JABGBP010000408.1"/>
</dbReference>
<dbReference type="SUPFAM" id="SSF56349">
    <property type="entry name" value="DNA breaking-rejoining enzymes"/>
    <property type="match status" value="1"/>
</dbReference>
<evidence type="ECO:0000256" key="2">
    <source>
        <dbReference type="ARBA" id="ARBA00023125"/>
    </source>
</evidence>
<keyword evidence="1" id="KW-0229">DNA integration</keyword>
<dbReference type="Pfam" id="PF00589">
    <property type="entry name" value="Phage_integrase"/>
    <property type="match status" value="1"/>
</dbReference>
<dbReference type="InterPro" id="IPR013762">
    <property type="entry name" value="Integrase-like_cat_sf"/>
</dbReference>